<reference evidence="4" key="1">
    <citation type="submission" date="2022-11" db="UniProtKB">
        <authorList>
            <consortium name="WormBaseParasite"/>
        </authorList>
    </citation>
    <scope>IDENTIFICATION</scope>
</reference>
<dbReference type="InterPro" id="IPR002083">
    <property type="entry name" value="MATH/TRAF_dom"/>
</dbReference>
<dbReference type="SUPFAM" id="SSF49599">
    <property type="entry name" value="TRAF domain-like"/>
    <property type="match status" value="1"/>
</dbReference>
<dbReference type="InterPro" id="IPR011705">
    <property type="entry name" value="BACK"/>
</dbReference>
<evidence type="ECO:0000259" key="2">
    <source>
        <dbReference type="PROSITE" id="PS50144"/>
    </source>
</evidence>
<feature type="domain" description="MATH" evidence="2">
    <location>
        <begin position="300"/>
        <end position="432"/>
    </location>
</feature>
<evidence type="ECO:0000259" key="1">
    <source>
        <dbReference type="PROSITE" id="PS50097"/>
    </source>
</evidence>
<dbReference type="SMART" id="SM00225">
    <property type="entry name" value="BTB"/>
    <property type="match status" value="1"/>
</dbReference>
<dbReference type="Gene3D" id="3.30.710.10">
    <property type="entry name" value="Potassium Channel Kv1.1, Chain A"/>
    <property type="match status" value="1"/>
</dbReference>
<proteinExistence type="predicted"/>
<dbReference type="PANTHER" id="PTHR45774">
    <property type="entry name" value="BTB/POZ DOMAIN-CONTAINING"/>
    <property type="match status" value="1"/>
</dbReference>
<dbReference type="AlphaFoldDB" id="A0A914I2E1"/>
<name>A0A914I2E1_GLORO</name>
<dbReference type="SUPFAM" id="SSF54695">
    <property type="entry name" value="POZ domain"/>
    <property type="match status" value="1"/>
</dbReference>
<dbReference type="GO" id="GO:0022008">
    <property type="term" value="P:neurogenesis"/>
    <property type="evidence" value="ECO:0007669"/>
    <property type="project" value="TreeGrafter"/>
</dbReference>
<dbReference type="GO" id="GO:0005829">
    <property type="term" value="C:cytosol"/>
    <property type="evidence" value="ECO:0007669"/>
    <property type="project" value="TreeGrafter"/>
</dbReference>
<dbReference type="Pfam" id="PF22486">
    <property type="entry name" value="MATH_2"/>
    <property type="match status" value="1"/>
</dbReference>
<dbReference type="Proteomes" id="UP000887572">
    <property type="component" value="Unplaced"/>
</dbReference>
<dbReference type="PROSITE" id="PS50097">
    <property type="entry name" value="BTB"/>
    <property type="match status" value="1"/>
</dbReference>
<dbReference type="InterPro" id="IPR000210">
    <property type="entry name" value="BTB/POZ_dom"/>
</dbReference>
<dbReference type="InterPro" id="IPR008974">
    <property type="entry name" value="TRAF-like"/>
</dbReference>
<dbReference type="PROSITE" id="PS50144">
    <property type="entry name" value="MATH"/>
    <property type="match status" value="1"/>
</dbReference>
<dbReference type="Gene3D" id="1.25.40.420">
    <property type="match status" value="1"/>
</dbReference>
<sequence length="441" mass="49856">MAKPDYLVDRMKHLLIAGKDTADVQFSVGEGDKKETLSAHKLILLAASDVFEKMFIFDAKNAKAAASGKTLLEEIKPVEVPDVEVGAFKAMLSFIYADDLSGISGDNVFDVIYAAVKYNVPGLIKACVNFPKGKLINVFQSIEEARALGKALPPCQEFARNCLDYIDKNAANLLRSKEFLQIDQKLLCEILGRDQLMIYEELPIWNAALRWADEKCCQNGKERSAENRRAMLGPALFKICFPLIPQKNFSANIVRSGLLTSDQMMSVFQYYSNPDADQPEPYPLQFPTKRRTSSDPYKPKGTIVFKMERVSEFARTDVIDHRLSEAVYIKGLSWKILANSRTYSSQFGFYLRCNDEATDSNWSCAGTATFRIVSQKEGKKDHIHSQEISRHIFNLKQNKWGIKNFMEFEELMDPKNGWYDAKDDTVILSVEVTAEEPLGVE</sequence>
<dbReference type="WBParaSite" id="Gr19_v10_g5983.t2">
    <property type="protein sequence ID" value="Gr19_v10_g5983.t2"/>
    <property type="gene ID" value="Gr19_v10_g5983"/>
</dbReference>
<dbReference type="InterPro" id="IPR011333">
    <property type="entry name" value="SKP1/BTB/POZ_sf"/>
</dbReference>
<feature type="domain" description="BTB" evidence="1">
    <location>
        <begin position="22"/>
        <end position="101"/>
    </location>
</feature>
<accession>A0A914I2E1</accession>
<dbReference type="Pfam" id="PF07707">
    <property type="entry name" value="BACK"/>
    <property type="match status" value="1"/>
</dbReference>
<dbReference type="Pfam" id="PF00651">
    <property type="entry name" value="BTB"/>
    <property type="match status" value="1"/>
</dbReference>
<dbReference type="SMART" id="SM00061">
    <property type="entry name" value="MATH"/>
    <property type="match status" value="1"/>
</dbReference>
<keyword evidence="3" id="KW-1185">Reference proteome</keyword>
<evidence type="ECO:0000313" key="3">
    <source>
        <dbReference type="Proteomes" id="UP000887572"/>
    </source>
</evidence>
<dbReference type="Gene3D" id="2.60.210.10">
    <property type="entry name" value="Apoptosis, Tumor Necrosis Factor Receptor Associated Protein 2, Chain A"/>
    <property type="match status" value="1"/>
</dbReference>
<dbReference type="SMART" id="SM00875">
    <property type="entry name" value="BACK"/>
    <property type="match status" value="1"/>
</dbReference>
<dbReference type="PANTHER" id="PTHR45774:SF3">
    <property type="entry name" value="BTB (POZ) DOMAIN-CONTAINING 2B-RELATED"/>
    <property type="match status" value="1"/>
</dbReference>
<protein>
    <submittedName>
        <fullName evidence="4">BTB/POZ domain-containing protein</fullName>
    </submittedName>
</protein>
<evidence type="ECO:0000313" key="4">
    <source>
        <dbReference type="WBParaSite" id="Gr19_v10_g5983.t2"/>
    </source>
</evidence>
<organism evidence="3 4">
    <name type="scientific">Globodera rostochiensis</name>
    <name type="common">Golden nematode worm</name>
    <name type="synonym">Heterodera rostochiensis</name>
    <dbReference type="NCBI Taxonomy" id="31243"/>
    <lineage>
        <taxon>Eukaryota</taxon>
        <taxon>Metazoa</taxon>
        <taxon>Ecdysozoa</taxon>
        <taxon>Nematoda</taxon>
        <taxon>Chromadorea</taxon>
        <taxon>Rhabditida</taxon>
        <taxon>Tylenchina</taxon>
        <taxon>Tylenchomorpha</taxon>
        <taxon>Tylenchoidea</taxon>
        <taxon>Heteroderidae</taxon>
        <taxon>Heteroderinae</taxon>
        <taxon>Globodera</taxon>
    </lineage>
</organism>